<dbReference type="PANTHER" id="PTHR18895">
    <property type="entry name" value="HEMK METHYLTRANSFERASE"/>
    <property type="match status" value="1"/>
</dbReference>
<comment type="similarity">
    <text evidence="4">Belongs to the protein N5-glutamine methyltransferase family. PrmC subfamily.</text>
</comment>
<feature type="binding site" evidence="4">
    <location>
        <position position="193"/>
    </location>
    <ligand>
        <name>S-adenosyl-L-methionine</name>
        <dbReference type="ChEBI" id="CHEBI:59789"/>
    </ligand>
</feature>
<dbReference type="Pfam" id="PF17827">
    <property type="entry name" value="PrmC_N"/>
    <property type="match status" value="1"/>
</dbReference>
<evidence type="ECO:0000259" key="6">
    <source>
        <dbReference type="Pfam" id="PF17827"/>
    </source>
</evidence>
<dbReference type="Pfam" id="PF13847">
    <property type="entry name" value="Methyltransf_31"/>
    <property type="match status" value="1"/>
</dbReference>
<feature type="binding site" evidence="4">
    <location>
        <position position="149"/>
    </location>
    <ligand>
        <name>S-adenosyl-L-methionine</name>
        <dbReference type="ChEBI" id="CHEBI:59789"/>
    </ligand>
</feature>
<dbReference type="GO" id="GO:0032259">
    <property type="term" value="P:methylation"/>
    <property type="evidence" value="ECO:0007669"/>
    <property type="project" value="UniProtKB-KW"/>
</dbReference>
<evidence type="ECO:0000256" key="2">
    <source>
        <dbReference type="ARBA" id="ARBA00022679"/>
    </source>
</evidence>
<dbReference type="EMBL" id="DXHV01000035">
    <property type="protein sequence ID" value="HIW00185.1"/>
    <property type="molecule type" value="Genomic_DNA"/>
</dbReference>
<keyword evidence="3 4" id="KW-0949">S-adenosyl-L-methionine</keyword>
<name>A0A9D1TP11_9BACT</name>
<dbReference type="InterPro" id="IPR029063">
    <property type="entry name" value="SAM-dependent_MTases_sf"/>
</dbReference>
<organism evidence="7 8">
    <name type="scientific">Candidatus Desulfovibrio intestinipullorum</name>
    <dbReference type="NCBI Taxonomy" id="2838536"/>
    <lineage>
        <taxon>Bacteria</taxon>
        <taxon>Pseudomonadati</taxon>
        <taxon>Thermodesulfobacteriota</taxon>
        <taxon>Desulfovibrionia</taxon>
        <taxon>Desulfovibrionales</taxon>
        <taxon>Desulfovibrionaceae</taxon>
        <taxon>Desulfovibrio</taxon>
    </lineage>
</organism>
<dbReference type="NCBIfam" id="TIGR00536">
    <property type="entry name" value="hemK_fam"/>
    <property type="match status" value="1"/>
</dbReference>
<protein>
    <recommendedName>
        <fullName evidence="4">Release factor glutamine methyltransferase</fullName>
        <shortName evidence="4">RF MTase</shortName>
        <ecNumber evidence="4">2.1.1.297</ecNumber>
    </recommendedName>
    <alternativeName>
        <fullName evidence="4">N5-glutamine methyltransferase PrmC</fullName>
    </alternativeName>
    <alternativeName>
        <fullName evidence="4">Protein-(glutamine-N5) MTase PrmC</fullName>
    </alternativeName>
    <alternativeName>
        <fullName evidence="4">Protein-glutamine N-methyltransferase PrmC</fullName>
    </alternativeName>
</protein>
<dbReference type="SUPFAM" id="SSF53335">
    <property type="entry name" value="S-adenosyl-L-methionine-dependent methyltransferases"/>
    <property type="match status" value="1"/>
</dbReference>
<dbReference type="NCBIfam" id="TIGR03534">
    <property type="entry name" value="RF_mod_PrmC"/>
    <property type="match status" value="1"/>
</dbReference>
<reference evidence="7" key="2">
    <citation type="submission" date="2021-04" db="EMBL/GenBank/DDBJ databases">
        <authorList>
            <person name="Gilroy R."/>
        </authorList>
    </citation>
    <scope>NUCLEOTIDE SEQUENCE</scope>
    <source>
        <strain evidence="7">ChiHecec2B26-446</strain>
    </source>
</reference>
<dbReference type="GO" id="GO:0003676">
    <property type="term" value="F:nucleic acid binding"/>
    <property type="evidence" value="ECO:0007669"/>
    <property type="project" value="InterPro"/>
</dbReference>
<evidence type="ECO:0000259" key="5">
    <source>
        <dbReference type="Pfam" id="PF13847"/>
    </source>
</evidence>
<gene>
    <name evidence="4 7" type="primary">prmC</name>
    <name evidence="7" type="ORF">H9894_03225</name>
</gene>
<dbReference type="PROSITE" id="PS00092">
    <property type="entry name" value="N6_MTASE"/>
    <property type="match status" value="1"/>
</dbReference>
<dbReference type="HAMAP" id="MF_02126">
    <property type="entry name" value="RF_methyltr_PrmC"/>
    <property type="match status" value="1"/>
</dbReference>
<feature type="domain" description="Release factor glutamine methyltransferase N-terminal" evidence="6">
    <location>
        <begin position="8"/>
        <end position="79"/>
    </location>
</feature>
<dbReference type="InterPro" id="IPR019874">
    <property type="entry name" value="RF_methyltr_PrmC"/>
</dbReference>
<dbReference type="InterPro" id="IPR050320">
    <property type="entry name" value="N5-glutamine_MTase"/>
</dbReference>
<feature type="domain" description="Methyltransferase" evidence="5">
    <location>
        <begin position="119"/>
        <end position="263"/>
    </location>
</feature>
<accession>A0A9D1TP11</accession>
<evidence type="ECO:0000313" key="8">
    <source>
        <dbReference type="Proteomes" id="UP000886752"/>
    </source>
</evidence>
<dbReference type="CDD" id="cd02440">
    <property type="entry name" value="AdoMet_MTases"/>
    <property type="match status" value="1"/>
</dbReference>
<reference evidence="7" key="1">
    <citation type="journal article" date="2021" name="PeerJ">
        <title>Extensive microbial diversity within the chicken gut microbiome revealed by metagenomics and culture.</title>
        <authorList>
            <person name="Gilroy R."/>
            <person name="Ravi A."/>
            <person name="Getino M."/>
            <person name="Pursley I."/>
            <person name="Horton D.L."/>
            <person name="Alikhan N.F."/>
            <person name="Baker D."/>
            <person name="Gharbi K."/>
            <person name="Hall N."/>
            <person name="Watson M."/>
            <person name="Adriaenssens E.M."/>
            <person name="Foster-Nyarko E."/>
            <person name="Jarju S."/>
            <person name="Secka A."/>
            <person name="Antonio M."/>
            <person name="Oren A."/>
            <person name="Chaudhuri R.R."/>
            <person name="La Ragione R."/>
            <person name="Hildebrand F."/>
            <person name="Pallen M.J."/>
        </authorList>
    </citation>
    <scope>NUCLEOTIDE SEQUENCE</scope>
    <source>
        <strain evidence="7">ChiHecec2B26-446</strain>
    </source>
</reference>
<dbReference type="Gene3D" id="3.40.50.150">
    <property type="entry name" value="Vaccinia Virus protein VP39"/>
    <property type="match status" value="1"/>
</dbReference>
<comment type="caution">
    <text evidence="4">Lacks conserved residue(s) required for the propagation of feature annotation.</text>
</comment>
<dbReference type="Gene3D" id="1.10.8.10">
    <property type="entry name" value="DNA helicase RuvA subunit, C-terminal domain"/>
    <property type="match status" value="1"/>
</dbReference>
<keyword evidence="1 4" id="KW-0489">Methyltransferase</keyword>
<dbReference type="InterPro" id="IPR004556">
    <property type="entry name" value="HemK-like"/>
</dbReference>
<evidence type="ECO:0000256" key="3">
    <source>
        <dbReference type="ARBA" id="ARBA00022691"/>
    </source>
</evidence>
<dbReference type="InterPro" id="IPR025714">
    <property type="entry name" value="Methyltranfer_dom"/>
</dbReference>
<dbReference type="InterPro" id="IPR002052">
    <property type="entry name" value="DNA_methylase_N6_adenine_CS"/>
</dbReference>
<dbReference type="GO" id="GO:0102559">
    <property type="term" value="F:peptide chain release factor N(5)-glutamine methyltransferase activity"/>
    <property type="evidence" value="ECO:0007669"/>
    <property type="project" value="UniProtKB-EC"/>
</dbReference>
<proteinExistence type="inferred from homology"/>
<keyword evidence="2 4" id="KW-0808">Transferase</keyword>
<evidence type="ECO:0000256" key="1">
    <source>
        <dbReference type="ARBA" id="ARBA00022603"/>
    </source>
</evidence>
<dbReference type="PANTHER" id="PTHR18895:SF74">
    <property type="entry name" value="MTRF1L RELEASE FACTOR GLUTAMINE METHYLTRANSFERASE"/>
    <property type="match status" value="1"/>
</dbReference>
<evidence type="ECO:0000256" key="4">
    <source>
        <dbReference type="HAMAP-Rule" id="MF_02126"/>
    </source>
</evidence>
<feature type="binding site" evidence="4">
    <location>
        <begin position="126"/>
        <end position="130"/>
    </location>
    <ligand>
        <name>S-adenosyl-L-methionine</name>
        <dbReference type="ChEBI" id="CHEBI:59789"/>
    </ligand>
</feature>
<comment type="caution">
    <text evidence="7">The sequence shown here is derived from an EMBL/GenBank/DDBJ whole genome shotgun (WGS) entry which is preliminary data.</text>
</comment>
<comment type="function">
    <text evidence="4">Methylates the class 1 translation termination release factors RF1/PrfA and RF2/PrfB on the glutamine residue of the universally conserved GGQ motif.</text>
</comment>
<dbReference type="InterPro" id="IPR040758">
    <property type="entry name" value="PrmC_N"/>
</dbReference>
<dbReference type="Proteomes" id="UP000886752">
    <property type="component" value="Unassembled WGS sequence"/>
</dbReference>
<sequence>MPAIAGLLSSAVHSLQAAEAAECTAPRLEAELLLACALKRDRLFVRMYPEHVPDDGILELFWALLARRCQGEPMAYLLGEKEFYGRPFRVRRGVLIPRPETELIIDTVLEDKDLAGREDVRFIDLGAGSGCIGLTLQLERPHWQGLLLERAGVPLAVCAENRKGLGADRALILQADLARVPLKDASLDLVVSNPPYINEDDPEVQAGVRAHEPHEALFAAQHGLADLASCISTAARVLVPGGLIVLEHGAQQAEMVRTLLAQQNFLKILTKKDLAGLDRVTLGVYKGRRT</sequence>
<dbReference type="AlphaFoldDB" id="A0A9D1TP11"/>
<feature type="binding site" evidence="4">
    <location>
        <begin position="193"/>
        <end position="196"/>
    </location>
    <ligand>
        <name>substrate</name>
    </ligand>
</feature>
<evidence type="ECO:0000313" key="7">
    <source>
        <dbReference type="EMBL" id="HIW00185.1"/>
    </source>
</evidence>
<dbReference type="EC" id="2.1.1.297" evidence="4"/>
<comment type="catalytic activity">
    <reaction evidence="4">
        <text>L-glutaminyl-[peptide chain release factor] + S-adenosyl-L-methionine = N(5)-methyl-L-glutaminyl-[peptide chain release factor] + S-adenosyl-L-homocysteine + H(+)</text>
        <dbReference type="Rhea" id="RHEA:42896"/>
        <dbReference type="Rhea" id="RHEA-COMP:10271"/>
        <dbReference type="Rhea" id="RHEA-COMP:10272"/>
        <dbReference type="ChEBI" id="CHEBI:15378"/>
        <dbReference type="ChEBI" id="CHEBI:30011"/>
        <dbReference type="ChEBI" id="CHEBI:57856"/>
        <dbReference type="ChEBI" id="CHEBI:59789"/>
        <dbReference type="ChEBI" id="CHEBI:61891"/>
        <dbReference type="EC" id="2.1.1.297"/>
    </reaction>
</comment>